<gene>
    <name evidence="2" type="ORF">X975_06246</name>
</gene>
<protein>
    <submittedName>
        <fullName evidence="2">Uncharacterized protein</fullName>
    </submittedName>
</protein>
<dbReference type="AlphaFoldDB" id="A0A087TAE6"/>
<keyword evidence="3" id="KW-1185">Reference proteome</keyword>
<reference evidence="2 3" key="1">
    <citation type="submission" date="2013-11" db="EMBL/GenBank/DDBJ databases">
        <title>Genome sequencing of Stegodyphus mimosarum.</title>
        <authorList>
            <person name="Bechsgaard J."/>
        </authorList>
    </citation>
    <scope>NUCLEOTIDE SEQUENCE [LARGE SCALE GENOMIC DNA]</scope>
</reference>
<keyword evidence="1" id="KW-0732">Signal</keyword>
<feature type="signal peptide" evidence="1">
    <location>
        <begin position="1"/>
        <end position="26"/>
    </location>
</feature>
<evidence type="ECO:0000313" key="2">
    <source>
        <dbReference type="EMBL" id="KFM62085.1"/>
    </source>
</evidence>
<proteinExistence type="predicted"/>
<evidence type="ECO:0000313" key="3">
    <source>
        <dbReference type="Proteomes" id="UP000054359"/>
    </source>
</evidence>
<accession>A0A087TAE6</accession>
<dbReference type="EMBL" id="KK114283">
    <property type="protein sequence ID" value="KFM62085.1"/>
    <property type="molecule type" value="Genomic_DNA"/>
</dbReference>
<dbReference type="Proteomes" id="UP000054359">
    <property type="component" value="Unassembled WGS sequence"/>
</dbReference>
<feature type="chain" id="PRO_5001829453" evidence="1">
    <location>
        <begin position="27"/>
        <end position="34"/>
    </location>
</feature>
<organism evidence="2 3">
    <name type="scientific">Stegodyphus mimosarum</name>
    <name type="common">African social velvet spider</name>
    <dbReference type="NCBI Taxonomy" id="407821"/>
    <lineage>
        <taxon>Eukaryota</taxon>
        <taxon>Metazoa</taxon>
        <taxon>Ecdysozoa</taxon>
        <taxon>Arthropoda</taxon>
        <taxon>Chelicerata</taxon>
        <taxon>Arachnida</taxon>
        <taxon>Araneae</taxon>
        <taxon>Araneomorphae</taxon>
        <taxon>Entelegynae</taxon>
        <taxon>Eresoidea</taxon>
        <taxon>Eresidae</taxon>
        <taxon>Stegodyphus</taxon>
    </lineage>
</organism>
<sequence>MKSGHALRVCSLVLVVVLLAAEMTSAAPYADYDS</sequence>
<feature type="non-terminal residue" evidence="2">
    <location>
        <position position="34"/>
    </location>
</feature>
<name>A0A087TAE6_STEMI</name>
<evidence type="ECO:0000256" key="1">
    <source>
        <dbReference type="SAM" id="SignalP"/>
    </source>
</evidence>